<accession>A0ABM3GKP9</accession>
<dbReference type="GeneID" id="124295312"/>
<organism evidence="1 2">
    <name type="scientific">Neodiprion lecontei</name>
    <name type="common">Redheaded pine sawfly</name>
    <dbReference type="NCBI Taxonomy" id="441921"/>
    <lineage>
        <taxon>Eukaryota</taxon>
        <taxon>Metazoa</taxon>
        <taxon>Ecdysozoa</taxon>
        <taxon>Arthropoda</taxon>
        <taxon>Hexapoda</taxon>
        <taxon>Insecta</taxon>
        <taxon>Pterygota</taxon>
        <taxon>Neoptera</taxon>
        <taxon>Endopterygota</taxon>
        <taxon>Hymenoptera</taxon>
        <taxon>Tenthredinoidea</taxon>
        <taxon>Diprionidae</taxon>
        <taxon>Diprioninae</taxon>
        <taxon>Neodiprion</taxon>
    </lineage>
</organism>
<sequence>MWESHCSMRDNFGSSCSQIERIMSMIQNIPGVYGARIVGRDFGTIVLALVHRHAVRTMVNALRSGDQCQEYQVVKPSSGSGILYADTNEQLLPIVSNKKRLRKSHRNNLFVGDYNDYHQQYDTIYGVRDEKTFTPVKEIYTKY</sequence>
<gene>
    <name evidence="2" type="primary">LOC124295312</name>
</gene>
<keyword evidence="1" id="KW-1185">Reference proteome</keyword>
<dbReference type="Gene3D" id="3.30.70.890">
    <property type="entry name" value="GHMP kinase, C-terminal domain"/>
    <property type="match status" value="1"/>
</dbReference>
<dbReference type="RefSeq" id="XP_046600846.1">
    <property type="nucleotide sequence ID" value="XM_046744890.1"/>
</dbReference>
<dbReference type="Proteomes" id="UP000829291">
    <property type="component" value="Chromosome 7"/>
</dbReference>
<dbReference type="SUPFAM" id="SSF55060">
    <property type="entry name" value="GHMP Kinase, C-terminal domain"/>
    <property type="match status" value="1"/>
</dbReference>
<proteinExistence type="predicted"/>
<evidence type="ECO:0000313" key="2">
    <source>
        <dbReference type="RefSeq" id="XP_046600846.1"/>
    </source>
</evidence>
<protein>
    <submittedName>
        <fullName evidence="2">Galactokinase-like</fullName>
    </submittedName>
</protein>
<name>A0ABM3GKP9_NEOLC</name>
<evidence type="ECO:0000313" key="1">
    <source>
        <dbReference type="Proteomes" id="UP000829291"/>
    </source>
</evidence>
<dbReference type="InterPro" id="IPR036554">
    <property type="entry name" value="GHMP_kinase_C_sf"/>
</dbReference>
<reference evidence="2" key="1">
    <citation type="submission" date="2025-08" db="UniProtKB">
        <authorList>
            <consortium name="RefSeq"/>
        </authorList>
    </citation>
    <scope>IDENTIFICATION</scope>
    <source>
        <tissue evidence="2">Thorax and Abdomen</tissue>
    </source>
</reference>